<protein>
    <submittedName>
        <fullName evidence="1">Uncharacterized protein</fullName>
    </submittedName>
</protein>
<sequence length="86" mass="9588">MAMKPNQQWPLTVLKLKRHELYPLQEVIVKAVTTDPNTGLKVPFSKLFASSTMDKIKRLSYVPAALSLKHAPSTKAGVIKMKNKLA</sequence>
<reference evidence="1 2" key="1">
    <citation type="submission" date="2021-03" db="EMBL/GenBank/DDBJ databases">
        <authorList>
            <person name="King G.J."/>
            <person name="Bancroft I."/>
            <person name="Baten A."/>
            <person name="Bloomfield J."/>
            <person name="Borpatragohain P."/>
            <person name="He Z."/>
            <person name="Irish N."/>
            <person name="Irwin J."/>
            <person name="Liu K."/>
            <person name="Mauleon R.P."/>
            <person name="Moore J."/>
            <person name="Morris R."/>
            <person name="Ostergaard L."/>
            <person name="Wang B."/>
            <person name="Wells R."/>
        </authorList>
    </citation>
    <scope>NUCLEOTIDE SEQUENCE [LARGE SCALE GENOMIC DNA]</scope>
    <source>
        <strain evidence="1">R-o-18</strain>
        <tissue evidence="1">Leaf</tissue>
    </source>
</reference>
<proteinExistence type="predicted"/>
<comment type="caution">
    <text evidence="1">The sequence shown here is derived from an EMBL/GenBank/DDBJ whole genome shotgun (WGS) entry which is preliminary data.</text>
</comment>
<gene>
    <name evidence="1" type="primary">A09g500920.1_BraROA</name>
    <name evidence="1" type="ORF">IGI04_033375</name>
</gene>
<name>A0ABQ7L7T0_BRACM</name>
<evidence type="ECO:0000313" key="2">
    <source>
        <dbReference type="Proteomes" id="UP000823674"/>
    </source>
</evidence>
<dbReference type="Proteomes" id="UP000823674">
    <property type="component" value="Chromosome A09"/>
</dbReference>
<evidence type="ECO:0000313" key="1">
    <source>
        <dbReference type="EMBL" id="KAG5381905.1"/>
    </source>
</evidence>
<dbReference type="EMBL" id="JADBGQ010000008">
    <property type="protein sequence ID" value="KAG5381905.1"/>
    <property type="molecule type" value="Genomic_DNA"/>
</dbReference>
<accession>A0ABQ7L7T0</accession>
<keyword evidence="2" id="KW-1185">Reference proteome</keyword>
<organism evidence="1 2">
    <name type="scientific">Brassica rapa subsp. trilocularis</name>
    <dbReference type="NCBI Taxonomy" id="1813537"/>
    <lineage>
        <taxon>Eukaryota</taxon>
        <taxon>Viridiplantae</taxon>
        <taxon>Streptophyta</taxon>
        <taxon>Embryophyta</taxon>
        <taxon>Tracheophyta</taxon>
        <taxon>Spermatophyta</taxon>
        <taxon>Magnoliopsida</taxon>
        <taxon>eudicotyledons</taxon>
        <taxon>Gunneridae</taxon>
        <taxon>Pentapetalae</taxon>
        <taxon>rosids</taxon>
        <taxon>malvids</taxon>
        <taxon>Brassicales</taxon>
        <taxon>Brassicaceae</taxon>
        <taxon>Brassiceae</taxon>
        <taxon>Brassica</taxon>
    </lineage>
</organism>